<accession>A0A3R9R8U0</accession>
<evidence type="ECO:0000313" key="3">
    <source>
        <dbReference type="EMBL" id="RSL29853.1"/>
    </source>
</evidence>
<sequence>MKYMSLDEYKKIFLESIYSLENIAKYLQPKVPILSELQLTSRQETIMILFIRHNDITLGEISERIGISKSAISQAMNKLEKEDLLIRSINEQNRREITMTLGEKGKELKRQYDAFEASIIEDYFSQLKLADLQHVQQVLRQLESTIKKGEESPDDK</sequence>
<dbReference type="PANTHER" id="PTHR33164:SF43">
    <property type="entry name" value="HTH-TYPE TRANSCRIPTIONAL REPRESSOR YETL"/>
    <property type="match status" value="1"/>
</dbReference>
<dbReference type="OrthoDB" id="2872431at2"/>
<dbReference type="InterPro" id="IPR039422">
    <property type="entry name" value="MarR/SlyA-like"/>
</dbReference>
<dbReference type="CDD" id="cd00090">
    <property type="entry name" value="HTH_ARSR"/>
    <property type="match status" value="1"/>
</dbReference>
<dbReference type="Proteomes" id="UP000275076">
    <property type="component" value="Unassembled WGS sequence"/>
</dbReference>
<dbReference type="InterPro" id="IPR011991">
    <property type="entry name" value="ArsR-like_HTH"/>
</dbReference>
<name>A0A3R9R8U0_9BACI</name>
<keyword evidence="1" id="KW-0238">DNA-binding</keyword>
<dbReference type="InterPro" id="IPR036390">
    <property type="entry name" value="WH_DNA-bd_sf"/>
</dbReference>
<evidence type="ECO:0000256" key="1">
    <source>
        <dbReference type="ARBA" id="ARBA00023125"/>
    </source>
</evidence>
<dbReference type="SMART" id="SM00347">
    <property type="entry name" value="HTH_MARR"/>
    <property type="match status" value="1"/>
</dbReference>
<dbReference type="Pfam" id="PF12802">
    <property type="entry name" value="MarR_2"/>
    <property type="match status" value="1"/>
</dbReference>
<feature type="domain" description="HTH marR-type" evidence="2">
    <location>
        <begin position="1"/>
        <end position="144"/>
    </location>
</feature>
<dbReference type="PRINTS" id="PR00598">
    <property type="entry name" value="HTHMARR"/>
</dbReference>
<dbReference type="GO" id="GO:0003700">
    <property type="term" value="F:DNA-binding transcription factor activity"/>
    <property type="evidence" value="ECO:0007669"/>
    <property type="project" value="InterPro"/>
</dbReference>
<dbReference type="GO" id="GO:0003677">
    <property type="term" value="F:DNA binding"/>
    <property type="evidence" value="ECO:0007669"/>
    <property type="project" value="UniProtKB-KW"/>
</dbReference>
<proteinExistence type="predicted"/>
<evidence type="ECO:0000259" key="2">
    <source>
        <dbReference type="PROSITE" id="PS50995"/>
    </source>
</evidence>
<reference evidence="3 4" key="1">
    <citation type="submission" date="2018-10" db="EMBL/GenBank/DDBJ databases">
        <title>Draft genome sequence of Bacillus salarius IM0101, isolated from a hypersaline soil in Inner Mongolia, China.</title>
        <authorList>
            <person name="Yamprayoonswat W."/>
            <person name="Boonvisut S."/>
            <person name="Jumpathong W."/>
            <person name="Sittihan S."/>
            <person name="Ruangsuj P."/>
            <person name="Wanthongcharoen S."/>
            <person name="Thongpramul N."/>
            <person name="Pimmason S."/>
            <person name="Yu B."/>
            <person name="Yasawong M."/>
        </authorList>
    </citation>
    <scope>NUCLEOTIDE SEQUENCE [LARGE SCALE GENOMIC DNA]</scope>
    <source>
        <strain evidence="3 4">IM0101</strain>
    </source>
</reference>
<dbReference type="Gene3D" id="1.10.10.10">
    <property type="entry name" value="Winged helix-like DNA-binding domain superfamily/Winged helix DNA-binding domain"/>
    <property type="match status" value="1"/>
</dbReference>
<protein>
    <submittedName>
        <fullName evidence="3">MarR family transcriptional regulator</fullName>
    </submittedName>
</protein>
<gene>
    <name evidence="3" type="ORF">D7Z54_29015</name>
</gene>
<dbReference type="InterPro" id="IPR036388">
    <property type="entry name" value="WH-like_DNA-bd_sf"/>
</dbReference>
<dbReference type="InterPro" id="IPR000835">
    <property type="entry name" value="HTH_MarR-typ"/>
</dbReference>
<dbReference type="EMBL" id="RBVX01000049">
    <property type="protein sequence ID" value="RSL29853.1"/>
    <property type="molecule type" value="Genomic_DNA"/>
</dbReference>
<dbReference type="SUPFAM" id="SSF46785">
    <property type="entry name" value="Winged helix' DNA-binding domain"/>
    <property type="match status" value="1"/>
</dbReference>
<keyword evidence="4" id="KW-1185">Reference proteome</keyword>
<comment type="caution">
    <text evidence="3">The sequence shown here is derived from an EMBL/GenBank/DDBJ whole genome shotgun (WGS) entry which is preliminary data.</text>
</comment>
<dbReference type="PANTHER" id="PTHR33164">
    <property type="entry name" value="TRANSCRIPTIONAL REGULATOR, MARR FAMILY"/>
    <property type="match status" value="1"/>
</dbReference>
<evidence type="ECO:0000313" key="4">
    <source>
        <dbReference type="Proteomes" id="UP000275076"/>
    </source>
</evidence>
<dbReference type="AlphaFoldDB" id="A0A3R9R8U0"/>
<organism evidence="3 4">
    <name type="scientific">Salibacterium salarium</name>
    <dbReference type="NCBI Taxonomy" id="284579"/>
    <lineage>
        <taxon>Bacteria</taxon>
        <taxon>Bacillati</taxon>
        <taxon>Bacillota</taxon>
        <taxon>Bacilli</taxon>
        <taxon>Bacillales</taxon>
        <taxon>Bacillaceae</taxon>
    </lineage>
</organism>
<dbReference type="PROSITE" id="PS50995">
    <property type="entry name" value="HTH_MARR_2"/>
    <property type="match status" value="1"/>
</dbReference>
<dbReference type="GO" id="GO:0006950">
    <property type="term" value="P:response to stress"/>
    <property type="evidence" value="ECO:0007669"/>
    <property type="project" value="TreeGrafter"/>
</dbReference>